<dbReference type="SUPFAM" id="SSF51197">
    <property type="entry name" value="Clavaminate synthase-like"/>
    <property type="match status" value="1"/>
</dbReference>
<dbReference type="InterPro" id="IPR003347">
    <property type="entry name" value="JmjC_dom"/>
</dbReference>
<dbReference type="PROSITE" id="PS51184">
    <property type="entry name" value="JMJC"/>
    <property type="match status" value="1"/>
</dbReference>
<dbReference type="EMBL" id="JAXLQG010000030">
    <property type="protein sequence ID" value="KAK5527972.1"/>
    <property type="molecule type" value="Genomic_DNA"/>
</dbReference>
<evidence type="ECO:0000313" key="2">
    <source>
        <dbReference type="EMBL" id="KAK5527972.1"/>
    </source>
</evidence>
<evidence type="ECO:0000259" key="1">
    <source>
        <dbReference type="PROSITE" id="PS51184"/>
    </source>
</evidence>
<gene>
    <name evidence="2" type="ORF">LTR25_010771</name>
</gene>
<dbReference type="PANTHER" id="PTHR12461:SF105">
    <property type="entry name" value="HYPOXIA-INDUCIBLE FACTOR 1-ALPHA INHIBITOR"/>
    <property type="match status" value="1"/>
</dbReference>
<reference evidence="2 3" key="1">
    <citation type="submission" date="2023-06" db="EMBL/GenBank/DDBJ databases">
        <title>Black Yeasts Isolated from many extreme environments.</title>
        <authorList>
            <person name="Coleine C."/>
            <person name="Stajich J.E."/>
            <person name="Selbmann L."/>
        </authorList>
    </citation>
    <scope>NUCLEOTIDE SEQUENCE [LARGE SCALE GENOMIC DNA]</scope>
    <source>
        <strain evidence="2 3">CCFEE 5887</strain>
    </source>
</reference>
<proteinExistence type="predicted"/>
<feature type="domain" description="JmjC" evidence="1">
    <location>
        <begin position="157"/>
        <end position="358"/>
    </location>
</feature>
<dbReference type="AlphaFoldDB" id="A0AAV9PTQ0"/>
<dbReference type="Pfam" id="PF13621">
    <property type="entry name" value="Cupin_8"/>
    <property type="match status" value="1"/>
</dbReference>
<comment type="caution">
    <text evidence="2">The sequence shown here is derived from an EMBL/GenBank/DDBJ whole genome shotgun (WGS) entry which is preliminary data.</text>
</comment>
<dbReference type="Gene3D" id="2.60.120.650">
    <property type="entry name" value="Cupin"/>
    <property type="match status" value="1"/>
</dbReference>
<name>A0AAV9PTQ0_9PEZI</name>
<dbReference type="PANTHER" id="PTHR12461">
    <property type="entry name" value="HYPOXIA-INDUCIBLE FACTOR 1 ALPHA INHIBITOR-RELATED"/>
    <property type="match status" value="1"/>
</dbReference>
<organism evidence="2 3">
    <name type="scientific">Vermiconidia calcicola</name>
    <dbReference type="NCBI Taxonomy" id="1690605"/>
    <lineage>
        <taxon>Eukaryota</taxon>
        <taxon>Fungi</taxon>
        <taxon>Dikarya</taxon>
        <taxon>Ascomycota</taxon>
        <taxon>Pezizomycotina</taxon>
        <taxon>Dothideomycetes</taxon>
        <taxon>Dothideomycetidae</taxon>
        <taxon>Mycosphaerellales</taxon>
        <taxon>Extremaceae</taxon>
        <taxon>Vermiconidia</taxon>
    </lineage>
</organism>
<sequence length="358" mass="39708">MQCLATRGKSIKAPRIRLIRQLFILSSRRLNTSSSRPLHLQRVPLLSSWNPDEFETRAFVPAFPARLPRSAAHIPPACSKWFIHDHNVDYDFITTPTGCDDNLSIPQSSELRTSFWSDHESTIVPLELTSSKGSFDGEESFHRVEAPLKVLLAYLSRPQPQPHPQRAPPSEHSSIYLAQCDLTSLPESITNDIPSPPLVVTRSPSGRIKGDIYASSLWLGRPPTYTPLHRDPNPNLFIQLAGRKLLRLLPPEVGDAIYDDVQKELSTPLHHNRGSGSGSGSATIRGEEMMAGPEKIALHAAIWPDDDHTTSRYAQVLSTYGLETEVSLGDALFIPRGWWHSVKGVGEDSNRAPGDDDI</sequence>
<protein>
    <recommendedName>
        <fullName evidence="1">JmjC domain-containing protein</fullName>
    </recommendedName>
</protein>
<accession>A0AAV9PTQ0</accession>
<dbReference type="InterPro" id="IPR041667">
    <property type="entry name" value="Cupin_8"/>
</dbReference>
<keyword evidence="3" id="KW-1185">Reference proteome</keyword>
<evidence type="ECO:0000313" key="3">
    <source>
        <dbReference type="Proteomes" id="UP001345827"/>
    </source>
</evidence>
<dbReference type="Proteomes" id="UP001345827">
    <property type="component" value="Unassembled WGS sequence"/>
</dbReference>